<dbReference type="PANTHER" id="PTHR10362">
    <property type="entry name" value="HISTIDINE AMMONIA-LYASE"/>
    <property type="match status" value="1"/>
</dbReference>
<evidence type="ECO:0000256" key="1">
    <source>
        <dbReference type="ARBA" id="ARBA00007238"/>
    </source>
</evidence>
<dbReference type="InterPro" id="IPR022313">
    <property type="entry name" value="Phe/His_NH3-lyase_AS"/>
</dbReference>
<evidence type="ECO:0000313" key="6">
    <source>
        <dbReference type="Proteomes" id="UP001077662"/>
    </source>
</evidence>
<dbReference type="RefSeq" id="WP_104031073.1">
    <property type="nucleotide sequence ID" value="NZ_JANSGW010000032.1"/>
</dbReference>
<evidence type="ECO:0000256" key="2">
    <source>
        <dbReference type="ARBA" id="ARBA00023239"/>
    </source>
</evidence>
<evidence type="ECO:0000313" key="5">
    <source>
        <dbReference type="Proteomes" id="UP000239759"/>
    </source>
</evidence>
<comment type="caution">
    <text evidence="3">The sequence shown here is derived from an EMBL/GenBank/DDBJ whole genome shotgun (WGS) entry which is preliminary data.</text>
</comment>
<sequence length="554" mass="61483">MSQTTLLEIDQKQMQHNQQKITLTGNDLTIADVSHVAKGVSESSTFLISEEAIKRIEECNELKHEIINKQYPIYGVTTGFGDSVHRQISGEKTWDLQRNLIRFLSCGVGPVADEVVARATMLIRTNCLVKGNSAVRMDVIHQLIAYMERGLTPIIPERGSVGASGDLVPLSYIASILVGEGKVLYKGKECEVAEALEAEGLMPLTLEAKEGLALVNGTSFMSAFACLAYSDAEEIAFIADICTAMASEALLGNRGHFYSFIHEQKPHLGQMASAKNIYTMLEGSQLSKEYSQIVGNNEKLDSKAYLELTESIQDRYSIRCAPHVTGVLYDTLDWVKKWLEVEINSTNDNPIFDVETREVYNGGNFYGGHVVQAMDSLKVAVANIADLLDRQLQLVVDEKFNKNLTPNLIQRFNSDHYELGLHHGFKGMQIASSALTAEALKMSNPVSVFSRSTEAHNQDKVSMGTISSRDARTIVELTQHVAAIHLIALCQALDLRDTKKMSPKTTKIYNMIRMHVPFVERDRALDGDIEKVVQLIRSGNLKKEIQDQNVTSLE</sequence>
<evidence type="ECO:0000313" key="4">
    <source>
        <dbReference type="EMBL" id="PPB10648.1"/>
    </source>
</evidence>
<reference evidence="3" key="2">
    <citation type="submission" date="2022-09" db="EMBL/GenBank/DDBJ databases">
        <title>Genome analysis and characterization of larvicidal activity of Brevibacillus strains.</title>
        <authorList>
            <person name="Patrusheva E.V."/>
            <person name="Izotova A.O."/>
            <person name="Toshchakov S.V."/>
            <person name="Sineoky S.P."/>
        </authorList>
    </citation>
    <scope>NUCLEOTIDE SEQUENCE</scope>
    <source>
        <strain evidence="3">VKPM_B-13247</strain>
    </source>
</reference>
<dbReference type="Gene3D" id="1.10.275.10">
    <property type="entry name" value="Fumarase/aspartase (N-terminal domain)"/>
    <property type="match status" value="1"/>
</dbReference>
<protein>
    <submittedName>
        <fullName evidence="3">Aromatic amino acid ammonia-lyase</fullName>
    </submittedName>
    <submittedName>
        <fullName evidence="4">Aromatic amino acid lyase</fullName>
    </submittedName>
</protein>
<dbReference type="EMBL" id="PRKQ01000004">
    <property type="protein sequence ID" value="PPB10648.1"/>
    <property type="molecule type" value="Genomic_DNA"/>
</dbReference>
<dbReference type="FunFam" id="1.10.275.10:FF:000005">
    <property type="entry name" value="Histidine ammonia-lyase"/>
    <property type="match status" value="1"/>
</dbReference>
<dbReference type="Proteomes" id="UP000239759">
    <property type="component" value="Unassembled WGS sequence"/>
</dbReference>
<dbReference type="GO" id="GO:0051289">
    <property type="term" value="P:protein homotetramerization"/>
    <property type="evidence" value="ECO:0007669"/>
    <property type="project" value="UniProtKB-ARBA"/>
</dbReference>
<gene>
    <name evidence="4" type="ORF">C4A77_05630</name>
    <name evidence="3" type="ORF">O0554_20255</name>
</gene>
<dbReference type="Pfam" id="PF00221">
    <property type="entry name" value="Lyase_aromatic"/>
    <property type="match status" value="1"/>
</dbReference>
<dbReference type="InterPro" id="IPR024083">
    <property type="entry name" value="Fumarase/histidase_N"/>
</dbReference>
<dbReference type="Proteomes" id="UP001077662">
    <property type="component" value="Unassembled WGS sequence"/>
</dbReference>
<dbReference type="InterPro" id="IPR008948">
    <property type="entry name" value="L-Aspartase-like"/>
</dbReference>
<dbReference type="FunFam" id="1.20.200.10:FF:000012">
    <property type="entry name" value="Tyrosine ammonia-lyase"/>
    <property type="match status" value="1"/>
</dbReference>
<dbReference type="EMBL" id="JAPTNE010000032">
    <property type="protein sequence ID" value="MCZ0809204.1"/>
    <property type="molecule type" value="Genomic_DNA"/>
</dbReference>
<dbReference type="GO" id="GO:0045548">
    <property type="term" value="F:phenylalanine ammonia-lyase activity"/>
    <property type="evidence" value="ECO:0007669"/>
    <property type="project" value="UniProtKB-ARBA"/>
</dbReference>
<dbReference type="GO" id="GO:0009800">
    <property type="term" value="P:cinnamic acid biosynthetic process"/>
    <property type="evidence" value="ECO:0007669"/>
    <property type="project" value="UniProtKB-ARBA"/>
</dbReference>
<dbReference type="CDD" id="cd00332">
    <property type="entry name" value="PAL-HAL"/>
    <property type="match status" value="1"/>
</dbReference>
<dbReference type="InterPro" id="IPR001106">
    <property type="entry name" value="Aromatic_Lyase"/>
</dbReference>
<dbReference type="PROSITE" id="PS00488">
    <property type="entry name" value="PAL_HISTIDASE"/>
    <property type="match status" value="1"/>
</dbReference>
<keyword evidence="2 4" id="KW-0456">Lyase</keyword>
<dbReference type="Gene3D" id="1.20.200.10">
    <property type="entry name" value="Fumarase/aspartase (Central domain)"/>
    <property type="match status" value="1"/>
</dbReference>
<evidence type="ECO:0000313" key="3">
    <source>
        <dbReference type="EMBL" id="MCZ0809204.1"/>
    </source>
</evidence>
<dbReference type="SUPFAM" id="SSF48557">
    <property type="entry name" value="L-aspartase-like"/>
    <property type="match status" value="1"/>
</dbReference>
<comment type="similarity">
    <text evidence="1">Belongs to the PAL/histidase family.</text>
</comment>
<dbReference type="GO" id="GO:0009072">
    <property type="term" value="P:aromatic amino acid metabolic process"/>
    <property type="evidence" value="ECO:0007669"/>
    <property type="project" value="UniProtKB-ARBA"/>
</dbReference>
<name>A0AAP3GDZ3_BRELA</name>
<reference evidence="4 5" key="1">
    <citation type="submission" date="2018-02" db="EMBL/GenBank/DDBJ databases">
        <title>Comparative analysis of genomes of three Brevibacillus laterosporus strains producers of potent antimicrobials isolated from silage.</title>
        <authorList>
            <person name="Kojic M."/>
            <person name="Miljkovic M."/>
            <person name="Studholme D."/>
            <person name="Filipic B."/>
        </authorList>
    </citation>
    <scope>NUCLEOTIDE SEQUENCE [LARGE SCALE GENOMIC DNA]</scope>
    <source>
        <strain evidence="4 5">BGSP11</strain>
    </source>
</reference>
<dbReference type="AlphaFoldDB" id="A0AAP3GDZ3"/>
<accession>A0AAP3GDZ3</accession>
<proteinExistence type="inferred from homology"/>
<organism evidence="3 6">
    <name type="scientific">Brevibacillus laterosporus</name>
    <name type="common">Bacillus laterosporus</name>
    <dbReference type="NCBI Taxonomy" id="1465"/>
    <lineage>
        <taxon>Bacteria</taxon>
        <taxon>Bacillati</taxon>
        <taxon>Bacillota</taxon>
        <taxon>Bacilli</taxon>
        <taxon>Bacillales</taxon>
        <taxon>Paenibacillaceae</taxon>
        <taxon>Brevibacillus</taxon>
    </lineage>
</organism>